<dbReference type="Pfam" id="PF05694">
    <property type="entry name" value="SBP56"/>
    <property type="match status" value="1"/>
</dbReference>
<comment type="similarity">
    <text evidence="1">Belongs to the selenium-binding protein family.</text>
</comment>
<proteinExistence type="inferred from homology"/>
<accession>A0A914ELW1</accession>
<dbReference type="PANTHER" id="PTHR23300">
    <property type="entry name" value="METHANETHIOL OXIDASE"/>
    <property type="match status" value="1"/>
</dbReference>
<evidence type="ECO:0000313" key="4">
    <source>
        <dbReference type="WBParaSite" id="ACRNAN_scaffold9145.g7744.t1"/>
    </source>
</evidence>
<dbReference type="InterPro" id="IPR008826">
    <property type="entry name" value="Se-bd"/>
</dbReference>
<dbReference type="AlphaFoldDB" id="A0A914ELW1"/>
<reference evidence="4" key="1">
    <citation type="submission" date="2022-11" db="UniProtKB">
        <authorList>
            <consortium name="WormBaseParasite"/>
        </authorList>
    </citation>
    <scope>IDENTIFICATION</scope>
</reference>
<evidence type="ECO:0000256" key="2">
    <source>
        <dbReference type="ARBA" id="ARBA00023266"/>
    </source>
</evidence>
<keyword evidence="3" id="KW-1185">Reference proteome</keyword>
<evidence type="ECO:0000313" key="3">
    <source>
        <dbReference type="Proteomes" id="UP000887540"/>
    </source>
</evidence>
<dbReference type="PANTHER" id="PTHR23300:SF0">
    <property type="entry name" value="METHANETHIOL OXIDASE"/>
    <property type="match status" value="1"/>
</dbReference>
<organism evidence="3 4">
    <name type="scientific">Acrobeloides nanus</name>
    <dbReference type="NCBI Taxonomy" id="290746"/>
    <lineage>
        <taxon>Eukaryota</taxon>
        <taxon>Metazoa</taxon>
        <taxon>Ecdysozoa</taxon>
        <taxon>Nematoda</taxon>
        <taxon>Chromadorea</taxon>
        <taxon>Rhabditida</taxon>
        <taxon>Tylenchina</taxon>
        <taxon>Cephalobomorpha</taxon>
        <taxon>Cephaloboidea</taxon>
        <taxon>Cephalobidae</taxon>
        <taxon>Acrobeloides</taxon>
    </lineage>
</organism>
<evidence type="ECO:0000256" key="1">
    <source>
        <dbReference type="ARBA" id="ARBA00005606"/>
    </source>
</evidence>
<sequence length="481" mass="54331">MFGIMAATKKECCHTGTGPGYASPKEAMQGPREKYMFVNCAGVNTEDTPDMIVTVDVDPDSTNYCKIVSRLDFPFFGDEVHHSGWNACPSCFGNPNAVRSHLVLPCLHSGRIYIVDTKDPLELKLHKVVDPTELLKHDATFPHTTHCLPDGTIMINTWGDARGNGKSNFILLDGKTFDVIGTWPADDSPVPRFNYAFWYQPRHNVMVSTEFGHPKFLRKGFRLIDVGEGNYGKHINIYNWKERRLVQTLKIDEPEGLIPMEVRFLHDPDSPHGFLHTCLGSAIYHLYKDQETGFYKHRLATLIPPKKVTDWAMSIMPALISDILISIDDRWIYIANYIHGDIRQYDISDPFNIKQVAQVFVAGSCTKEDTKVVEDHELTDQPEAIYIKDKKIEGGPHMLQLSLDGKRLYVTTSLYSPWDRQFYPGLIKNGASMIQLDVDTEVGGLKVNKDFLVDFGAIEGGPFLAHEMRYPGGDCTSDIWL</sequence>
<name>A0A914ELW1_9BILA</name>
<dbReference type="WBParaSite" id="ACRNAN_scaffold9145.g7744.t1">
    <property type="protein sequence ID" value="ACRNAN_scaffold9145.g7744.t1"/>
    <property type="gene ID" value="ACRNAN_scaffold9145.g7744"/>
</dbReference>
<protein>
    <submittedName>
        <fullName evidence="4">Methanethiol oxidase</fullName>
    </submittedName>
</protein>
<dbReference type="GO" id="GO:0008430">
    <property type="term" value="F:selenium binding"/>
    <property type="evidence" value="ECO:0007669"/>
    <property type="project" value="InterPro"/>
</dbReference>
<dbReference type="SUPFAM" id="SSF75011">
    <property type="entry name" value="3-carboxy-cis,cis-mucoante lactonizing enzyme"/>
    <property type="match status" value="1"/>
</dbReference>
<keyword evidence="2" id="KW-0711">Selenium</keyword>
<dbReference type="Proteomes" id="UP000887540">
    <property type="component" value="Unplaced"/>
</dbReference>